<organism evidence="2 3">
    <name type="scientific">Candidatus Enterococcus palustris</name>
    <dbReference type="NCBI Taxonomy" id="1834189"/>
    <lineage>
        <taxon>Bacteria</taxon>
        <taxon>Bacillati</taxon>
        <taxon>Bacillota</taxon>
        <taxon>Bacilli</taxon>
        <taxon>Lactobacillales</taxon>
        <taxon>Enterococcaceae</taxon>
        <taxon>Enterococcus</taxon>
    </lineage>
</organism>
<proteinExistence type="predicted"/>
<dbReference type="GO" id="GO:0003677">
    <property type="term" value="F:DNA binding"/>
    <property type="evidence" value="ECO:0007669"/>
    <property type="project" value="InterPro"/>
</dbReference>
<dbReference type="AlphaFoldDB" id="A0AAQ3WB31"/>
<dbReference type="GO" id="GO:0000150">
    <property type="term" value="F:DNA strand exchange activity"/>
    <property type="evidence" value="ECO:0007669"/>
    <property type="project" value="InterPro"/>
</dbReference>
<evidence type="ECO:0000313" key="2">
    <source>
        <dbReference type="EMBL" id="WYK01892.1"/>
    </source>
</evidence>
<reference evidence="2 3" key="2">
    <citation type="submission" date="2024-03" db="EMBL/GenBank/DDBJ databases">
        <title>The Genome Sequence of Enterococcus sp. DIV0205d.</title>
        <authorList>
            <consortium name="The Broad Institute Genomics Platform"/>
            <consortium name="The Broad Institute Microbial Omics Core"/>
            <consortium name="The Broad Institute Genomic Center for Infectious Diseases"/>
            <person name="Earl A."/>
            <person name="Manson A."/>
            <person name="Gilmore M."/>
            <person name="Schwartman J."/>
            <person name="Shea T."/>
            <person name="Abouelleil A."/>
            <person name="Cao P."/>
            <person name="Chapman S."/>
            <person name="Cusick C."/>
            <person name="Young S."/>
            <person name="Neafsey D."/>
            <person name="Nusbaum C."/>
            <person name="Birren B."/>
        </authorList>
    </citation>
    <scope>NUCLEOTIDE SEQUENCE [LARGE SCALE GENOMIC DNA]</scope>
    <source>
        <strain evidence="2 3">7F3_DIV0205</strain>
    </source>
</reference>
<dbReference type="Gene3D" id="1.10.10.60">
    <property type="entry name" value="Homeodomain-like"/>
    <property type="match status" value="1"/>
</dbReference>
<name>A0AAQ3WB31_9ENTE</name>
<dbReference type="RefSeq" id="WP_086315542.1">
    <property type="nucleotide sequence ID" value="NZ_CP147244.1"/>
</dbReference>
<keyword evidence="3" id="KW-1185">Reference proteome</keyword>
<evidence type="ECO:0000259" key="1">
    <source>
        <dbReference type="Pfam" id="PF02796"/>
    </source>
</evidence>
<reference evidence="3" key="1">
    <citation type="submission" date="2017-05" db="EMBL/GenBank/DDBJ databases">
        <title>The Genome Sequence of EEnterococcus faecalis 9F2_4866.</title>
        <authorList>
            <consortium name="The Broad Institute Genomics Platform"/>
            <consortium name="The Broad Institute Genomic Center for Infectious Diseases"/>
            <person name="Earl A."/>
            <person name="Manson A."/>
            <person name="Schwartman J."/>
            <person name="Gilmore M."/>
            <person name="Abouelleil A."/>
            <person name="Cao P."/>
            <person name="Chapman S."/>
            <person name="Cusick C."/>
            <person name="Shea T."/>
            <person name="Young S."/>
            <person name="Neafsey D."/>
            <person name="Nusbaum C."/>
            <person name="Birren B."/>
        </authorList>
    </citation>
    <scope>NUCLEOTIDE SEQUENCE [LARGE SCALE GENOMIC DNA]</scope>
    <source>
        <strain evidence="3">7F3_DIV0205</strain>
    </source>
</reference>
<dbReference type="Pfam" id="PF02796">
    <property type="entry name" value="HTH_7"/>
    <property type="match status" value="1"/>
</dbReference>
<evidence type="ECO:0000313" key="3">
    <source>
        <dbReference type="Proteomes" id="UP000194948"/>
    </source>
</evidence>
<feature type="domain" description="Resolvase HTH" evidence="1">
    <location>
        <begin position="133"/>
        <end position="172"/>
    </location>
</feature>
<accession>A0AAQ3WB31</accession>
<dbReference type="InterPro" id="IPR006120">
    <property type="entry name" value="Resolvase_HTH_dom"/>
</dbReference>
<gene>
    <name evidence="2" type="ORF">A5821_003029</name>
</gene>
<dbReference type="EMBL" id="CP147244">
    <property type="protein sequence ID" value="WYK01892.1"/>
    <property type="molecule type" value="Genomic_DNA"/>
</dbReference>
<dbReference type="Proteomes" id="UP000194948">
    <property type="component" value="Chromosome"/>
</dbReference>
<sequence length="184" mass="21332">MKIGYTSRSSTEEYEILYKLGCESIVDRDISLTEIDSFELFVRENIQHEMVIVNLASIGDKFTINQLYPILTLIKKNKGSLIINEFYTTNLFSNVIYLELLYLMARHDKKAYRIRANEAMATARKNGTSSGRPTINQDIIERIRYMYEKENMTIQEVAKVCNVSIGTVYKYTRLSIKNKQSIIS</sequence>
<protein>
    <recommendedName>
        <fullName evidence="1">Resolvase HTH domain-containing protein</fullName>
    </recommendedName>
</protein>